<dbReference type="SUPFAM" id="SSF46626">
    <property type="entry name" value="Cytochrome c"/>
    <property type="match status" value="1"/>
</dbReference>
<sequence>MNHPWDPFGSGVSVERLDRISAALSLDLDHCTFALNQGTNGEVGFANRMRANVSGSLFSENINGSGLSLNGLATRHADDPDGYLRESILEPGKVVTQGFEAAMPSFAGVIPAQELEDLVAYLKQLR</sequence>
<reference evidence="1" key="1">
    <citation type="submission" date="2021-01" db="EMBL/GenBank/DDBJ databases">
        <title>Modified the classification status of verrucomicrobia.</title>
        <authorList>
            <person name="Feng X."/>
        </authorList>
    </citation>
    <scope>NUCLEOTIDE SEQUENCE</scope>
    <source>
        <strain evidence="1">KCTC 22201</strain>
    </source>
</reference>
<gene>
    <name evidence="1" type="ORF">JIN81_16825</name>
</gene>
<proteinExistence type="predicted"/>
<dbReference type="Gene3D" id="1.10.760.10">
    <property type="entry name" value="Cytochrome c-like domain"/>
    <property type="match status" value="1"/>
</dbReference>
<dbReference type="InterPro" id="IPR036909">
    <property type="entry name" value="Cyt_c-like_dom_sf"/>
</dbReference>
<comment type="caution">
    <text evidence="1">The sequence shown here is derived from an EMBL/GenBank/DDBJ whole genome shotgun (WGS) entry which is preliminary data.</text>
</comment>
<dbReference type="AlphaFoldDB" id="A0A934RDR5"/>
<keyword evidence="2" id="KW-1185">Reference proteome</keyword>
<accession>A0A934RDR5</accession>
<dbReference type="Proteomes" id="UP000658278">
    <property type="component" value="Unassembled WGS sequence"/>
</dbReference>
<dbReference type="EMBL" id="JAENII010000016">
    <property type="protein sequence ID" value="MBK1828700.1"/>
    <property type="molecule type" value="Genomic_DNA"/>
</dbReference>
<name>A0A934RDR5_9BACT</name>
<dbReference type="RefSeq" id="WP_200282637.1">
    <property type="nucleotide sequence ID" value="NZ_JAENII010000016.1"/>
</dbReference>
<organism evidence="1 2">
    <name type="scientific">Haloferula rosea</name>
    <dbReference type="NCBI Taxonomy" id="490093"/>
    <lineage>
        <taxon>Bacteria</taxon>
        <taxon>Pseudomonadati</taxon>
        <taxon>Verrucomicrobiota</taxon>
        <taxon>Verrucomicrobiia</taxon>
        <taxon>Verrucomicrobiales</taxon>
        <taxon>Verrucomicrobiaceae</taxon>
        <taxon>Haloferula</taxon>
    </lineage>
</organism>
<dbReference type="GO" id="GO:0020037">
    <property type="term" value="F:heme binding"/>
    <property type="evidence" value="ECO:0007669"/>
    <property type="project" value="InterPro"/>
</dbReference>
<protein>
    <recommendedName>
        <fullName evidence="3">Cytochrome c domain-containing protein</fullName>
    </recommendedName>
</protein>
<evidence type="ECO:0000313" key="2">
    <source>
        <dbReference type="Proteomes" id="UP000658278"/>
    </source>
</evidence>
<evidence type="ECO:0008006" key="3">
    <source>
        <dbReference type="Google" id="ProtNLM"/>
    </source>
</evidence>
<evidence type="ECO:0000313" key="1">
    <source>
        <dbReference type="EMBL" id="MBK1828700.1"/>
    </source>
</evidence>
<dbReference type="GO" id="GO:0009055">
    <property type="term" value="F:electron transfer activity"/>
    <property type="evidence" value="ECO:0007669"/>
    <property type="project" value="InterPro"/>
</dbReference>